<evidence type="ECO:0000259" key="2">
    <source>
        <dbReference type="Pfam" id="PF00646"/>
    </source>
</evidence>
<protein>
    <submittedName>
        <fullName evidence="4">Uncharacterized protein</fullName>
    </submittedName>
</protein>
<sequence>MGERAAGAEADAAATAPVQRRGQVLHHQAASSRREMAAARRARGSGMWLEQVFPMPWSSSPRRRLPQQLLGVWRRNWWMRSSRTRSSRIFHASRSSPNSLQDMSTAAGAGKSRALQKRGSFPLDLLVRRKRSGETRGGGGRRVARRRSRRRGGRVGGKAAEQAAGAWRGDGAGAMGCVACRKKGKGFFVKLRRRQLFPDGGSSSERAFQTELDKNSRPWAGKFFTPWEEEEAVSLAMALGFAGEGMEKWRTGEDSLEKNRRRRTPTTWRRRGDEDPAAELLSVAAGRRHRLLLSFPTSCICRWRFLADHLQRCHFPFFLTAGNYSSPCVHPRCHYSPCHVFAPHGHGLMPFSTSELPNGLGSLVSNSGIPKKRTFQHQPKAALLSLKNRPAVTRGDYHGPRLSLAATKCPPCQEHDNPEVAKDTIQVIELDKFPEDILHHIHSLVPLRDAARAACVSRRFLRSWKCFPNLTFNWKTLGLNMQEGTPYDRAKKIVDRIYHILKNHSGIGVKILKLQVHSCSNVITANLLGIWLETAVKSGIVELAVDLPQDQSAKYDFPCSVLSCAASSIQSLAPSACAFRPTIIIDCFRNLKSLCLKLVLITEEELGCFFSCTISLEKLEVSQCNEITFLKIPSHLQQLCILRVFLCQKLQVVEIYAPKVATFMFRGPPTKISITNPSQLKIMTMDGSFYAGMFHHALTKLHSITSNLHTLVLCSSREVSRHYLRPEPTSQKLDVDSWHIRKIPGFRHDKLKKASITGINSSKSLIELTCQILKNSSSLECLVLDTTSGYGNSGICGNMDREAVMDALEGVKAIKRHVEGQVPDGVNVEVLKPCDRCHISKL</sequence>
<dbReference type="PANTHER" id="PTHR34145:SF64">
    <property type="entry name" value="F-BOX DOMAIN CONTAINING PROTEIN, EXPRESSED"/>
    <property type="match status" value="1"/>
</dbReference>
<feature type="region of interest" description="Disordered" evidence="1">
    <location>
        <begin position="251"/>
        <end position="271"/>
    </location>
</feature>
<dbReference type="eggNOG" id="ENOG502R6N8">
    <property type="taxonomic scope" value="Eukaryota"/>
</dbReference>
<evidence type="ECO:0000313" key="4">
    <source>
        <dbReference type="EMBL" id="EMS68732.1"/>
    </source>
</evidence>
<feature type="compositionally biased region" description="Basic residues" evidence="1">
    <location>
        <begin position="142"/>
        <end position="153"/>
    </location>
</feature>
<gene>
    <name evidence="4" type="ORF">TRIUR3_20240</name>
</gene>
<dbReference type="InterPro" id="IPR001810">
    <property type="entry name" value="F-box_dom"/>
</dbReference>
<organism evidence="4">
    <name type="scientific">Triticum urartu</name>
    <name type="common">Red wild einkorn</name>
    <name type="synonym">Crithodium urartu</name>
    <dbReference type="NCBI Taxonomy" id="4572"/>
    <lineage>
        <taxon>Eukaryota</taxon>
        <taxon>Viridiplantae</taxon>
        <taxon>Streptophyta</taxon>
        <taxon>Embryophyta</taxon>
        <taxon>Tracheophyta</taxon>
        <taxon>Spermatophyta</taxon>
        <taxon>Magnoliopsida</taxon>
        <taxon>Liliopsida</taxon>
        <taxon>Poales</taxon>
        <taxon>Poaceae</taxon>
        <taxon>BOP clade</taxon>
        <taxon>Pooideae</taxon>
        <taxon>Triticodae</taxon>
        <taxon>Triticeae</taxon>
        <taxon>Triticinae</taxon>
        <taxon>Triticum</taxon>
    </lineage>
</organism>
<dbReference type="InterPro" id="IPR055357">
    <property type="entry name" value="LRR_At1g61320_AtMIF1"/>
</dbReference>
<proteinExistence type="predicted"/>
<dbReference type="AlphaFoldDB" id="M8A8C0"/>
<feature type="region of interest" description="Disordered" evidence="1">
    <location>
        <begin position="1"/>
        <end position="38"/>
    </location>
</feature>
<dbReference type="Pfam" id="PF00646">
    <property type="entry name" value="F-box"/>
    <property type="match status" value="1"/>
</dbReference>
<feature type="domain" description="F-box" evidence="2">
    <location>
        <begin position="431"/>
        <end position="465"/>
    </location>
</feature>
<feature type="compositionally biased region" description="Polar residues" evidence="1">
    <location>
        <begin position="93"/>
        <end position="104"/>
    </location>
</feature>
<reference evidence="4" key="1">
    <citation type="journal article" date="2013" name="Nature">
        <title>Draft genome of the wheat A-genome progenitor Triticum urartu.</title>
        <authorList>
            <person name="Ling H.Q."/>
            <person name="Zhao S."/>
            <person name="Liu D."/>
            <person name="Wang J."/>
            <person name="Sun H."/>
            <person name="Zhang C."/>
            <person name="Fan H."/>
            <person name="Li D."/>
            <person name="Dong L."/>
            <person name="Tao Y."/>
            <person name="Gao C."/>
            <person name="Wu H."/>
            <person name="Li Y."/>
            <person name="Cui Y."/>
            <person name="Guo X."/>
            <person name="Zheng S."/>
            <person name="Wang B."/>
            <person name="Yu K."/>
            <person name="Liang Q."/>
            <person name="Yang W."/>
            <person name="Lou X."/>
            <person name="Chen J."/>
            <person name="Feng M."/>
            <person name="Jian J."/>
            <person name="Zhang X."/>
            <person name="Luo G."/>
            <person name="Jiang Y."/>
            <person name="Liu J."/>
            <person name="Wang Z."/>
            <person name="Sha Y."/>
            <person name="Zhang B."/>
            <person name="Wu H."/>
            <person name="Tang D."/>
            <person name="Shen Q."/>
            <person name="Xue P."/>
            <person name="Zou S."/>
            <person name="Wang X."/>
            <person name="Liu X."/>
            <person name="Wang F."/>
            <person name="Yang Y."/>
            <person name="An X."/>
            <person name="Dong Z."/>
            <person name="Zhang K."/>
            <person name="Zhang X."/>
            <person name="Luo M.C."/>
            <person name="Dvorak J."/>
            <person name="Tong Y."/>
            <person name="Wang J."/>
            <person name="Yang H."/>
            <person name="Li Z."/>
            <person name="Wang D."/>
            <person name="Zhang A."/>
            <person name="Wang J."/>
        </authorList>
    </citation>
    <scope>NUCLEOTIDE SEQUENCE</scope>
</reference>
<name>M8A8C0_TRIUA</name>
<evidence type="ECO:0000256" key="1">
    <source>
        <dbReference type="SAM" id="MobiDB-lite"/>
    </source>
</evidence>
<dbReference type="STRING" id="4572.M8A8C0"/>
<dbReference type="InterPro" id="IPR036047">
    <property type="entry name" value="F-box-like_dom_sf"/>
</dbReference>
<feature type="domain" description="At1g61320/AtMIF1 LRR" evidence="3">
    <location>
        <begin position="735"/>
        <end position="834"/>
    </location>
</feature>
<dbReference type="PANTHER" id="PTHR34145">
    <property type="entry name" value="OS02G0105600 PROTEIN"/>
    <property type="match status" value="1"/>
</dbReference>
<feature type="domain" description="At1g61320/AtMIF1 LRR" evidence="3">
    <location>
        <begin position="500"/>
        <end position="721"/>
    </location>
</feature>
<accession>M8A8C0</accession>
<dbReference type="SUPFAM" id="SSF52058">
    <property type="entry name" value="L domain-like"/>
    <property type="match status" value="1"/>
</dbReference>
<feature type="region of interest" description="Disordered" evidence="1">
    <location>
        <begin position="84"/>
        <end position="114"/>
    </location>
</feature>
<evidence type="ECO:0000259" key="3">
    <source>
        <dbReference type="Pfam" id="PF23622"/>
    </source>
</evidence>
<dbReference type="InterPro" id="IPR053772">
    <property type="entry name" value="At1g61320/At1g61330-like"/>
</dbReference>
<dbReference type="EMBL" id="KD002793">
    <property type="protein sequence ID" value="EMS68732.1"/>
    <property type="molecule type" value="Genomic_DNA"/>
</dbReference>
<feature type="region of interest" description="Disordered" evidence="1">
    <location>
        <begin position="130"/>
        <end position="160"/>
    </location>
</feature>
<feature type="compositionally biased region" description="Low complexity" evidence="1">
    <location>
        <begin position="1"/>
        <end position="16"/>
    </location>
</feature>
<dbReference type="Pfam" id="PF23622">
    <property type="entry name" value="LRR_At1g61320_AtMIF1"/>
    <property type="match status" value="2"/>
</dbReference>
<dbReference type="SUPFAM" id="SSF81383">
    <property type="entry name" value="F-box domain"/>
    <property type="match status" value="1"/>
</dbReference>